<dbReference type="AlphaFoldDB" id="A0A285CUL9"/>
<sequence length="78" mass="8528">MVRVSRRAWVSWPVILPVRLITWPVGAVWLNALPSRCGQQSDACLFWAGETTGRPARPSITAESKDAPSGELARAGRI</sequence>
<evidence type="ECO:0000256" key="1">
    <source>
        <dbReference type="SAM" id="MobiDB-lite"/>
    </source>
</evidence>
<name>A0A285CUL9_9RHOB</name>
<organism evidence="2 3">
    <name type="scientific">Cereibacter ovatus</name>
    <dbReference type="NCBI Taxonomy" id="439529"/>
    <lineage>
        <taxon>Bacteria</taxon>
        <taxon>Pseudomonadati</taxon>
        <taxon>Pseudomonadota</taxon>
        <taxon>Alphaproteobacteria</taxon>
        <taxon>Rhodobacterales</taxon>
        <taxon>Paracoccaceae</taxon>
        <taxon>Cereibacter</taxon>
    </lineage>
</organism>
<protein>
    <submittedName>
        <fullName evidence="2">Uncharacterized protein</fullName>
    </submittedName>
</protein>
<evidence type="ECO:0000313" key="3">
    <source>
        <dbReference type="Proteomes" id="UP000219467"/>
    </source>
</evidence>
<gene>
    <name evidence="2" type="ORF">SAMN05878503_10953</name>
</gene>
<accession>A0A285CUL9</accession>
<feature type="region of interest" description="Disordered" evidence="1">
    <location>
        <begin position="54"/>
        <end position="78"/>
    </location>
</feature>
<dbReference type="EMBL" id="OAOQ01000009">
    <property type="protein sequence ID" value="SNX71257.1"/>
    <property type="molecule type" value="Genomic_DNA"/>
</dbReference>
<proteinExistence type="predicted"/>
<reference evidence="3" key="1">
    <citation type="submission" date="2017-08" db="EMBL/GenBank/DDBJ databases">
        <authorList>
            <person name="Varghese N."/>
            <person name="Submissions S."/>
        </authorList>
    </citation>
    <scope>NUCLEOTIDE SEQUENCE [LARGE SCALE GENOMIC DNA]</scope>
    <source>
        <strain evidence="3">JA234</strain>
    </source>
</reference>
<dbReference type="Proteomes" id="UP000219467">
    <property type="component" value="Unassembled WGS sequence"/>
</dbReference>
<keyword evidence="3" id="KW-1185">Reference proteome</keyword>
<evidence type="ECO:0000313" key="2">
    <source>
        <dbReference type="EMBL" id="SNX71257.1"/>
    </source>
</evidence>